<evidence type="ECO:0000256" key="1">
    <source>
        <dbReference type="SAM" id="SignalP"/>
    </source>
</evidence>
<sequence length="75" mass="8577">MKKLIVSAVVLISTFAYAQENDTINKSNNIDEVILNKYYKKYNEKQGSSSLRLDEELIKIPQNISVITNKALEDQ</sequence>
<gene>
    <name evidence="2" type="ORF">DRF58_03435</name>
</gene>
<organism evidence="2 3">
    <name type="scientific">Epilithonimonas hispanica</name>
    <dbReference type="NCBI Taxonomy" id="358687"/>
    <lineage>
        <taxon>Bacteria</taxon>
        <taxon>Pseudomonadati</taxon>
        <taxon>Bacteroidota</taxon>
        <taxon>Flavobacteriia</taxon>
        <taxon>Flavobacteriales</taxon>
        <taxon>Weeksellaceae</taxon>
        <taxon>Chryseobacterium group</taxon>
        <taxon>Epilithonimonas</taxon>
    </lineage>
</organism>
<comment type="caution">
    <text evidence="2">The sequence shown here is derived from an EMBL/GenBank/DDBJ whole genome shotgun (WGS) entry which is preliminary data.</text>
</comment>
<protein>
    <submittedName>
        <fullName evidence="2">Uncharacterized protein</fullName>
    </submittedName>
</protein>
<keyword evidence="1" id="KW-0732">Signal</keyword>
<dbReference type="RefSeq" id="WP_116032851.1">
    <property type="nucleotide sequence ID" value="NZ_JBHLVV010000003.1"/>
</dbReference>
<reference evidence="2 3" key="1">
    <citation type="journal article" date="2006" name="Int. J. Syst. Evol. Microbiol.">
        <title>Chryseobacterium hispanicum sp. nov., isolated from the drinking water distribution system of Sevilla, Spain.</title>
        <authorList>
            <person name="Gallego V."/>
            <person name="Garcia M.T."/>
            <person name="Ventosa A."/>
        </authorList>
    </citation>
    <scope>NUCLEOTIDE SEQUENCE [LARGE SCALE GENOMIC DNA]</scope>
    <source>
        <strain evidence="2 3">KCTC 22104</strain>
    </source>
</reference>
<feature type="signal peptide" evidence="1">
    <location>
        <begin position="1"/>
        <end position="18"/>
    </location>
</feature>
<name>A0A3D9D346_9FLAO</name>
<accession>A0A3D9D346</accession>
<proteinExistence type="predicted"/>
<dbReference type="AlphaFoldDB" id="A0A3D9D346"/>
<keyword evidence="3" id="KW-1185">Reference proteome</keyword>
<dbReference type="Proteomes" id="UP000256326">
    <property type="component" value="Unassembled WGS sequence"/>
</dbReference>
<evidence type="ECO:0000313" key="3">
    <source>
        <dbReference type="Proteomes" id="UP000256326"/>
    </source>
</evidence>
<feature type="chain" id="PRO_5017730580" evidence="1">
    <location>
        <begin position="19"/>
        <end position="75"/>
    </location>
</feature>
<dbReference type="OrthoDB" id="9775095at2"/>
<dbReference type="EMBL" id="QNUG01000005">
    <property type="protein sequence ID" value="REC72321.1"/>
    <property type="molecule type" value="Genomic_DNA"/>
</dbReference>
<evidence type="ECO:0000313" key="2">
    <source>
        <dbReference type="EMBL" id="REC72321.1"/>
    </source>
</evidence>